<comment type="caution">
    <text evidence="1">The sequence shown here is derived from an EMBL/GenBank/DDBJ whole genome shotgun (WGS) entry which is preliminary data.</text>
</comment>
<reference evidence="1" key="2">
    <citation type="journal article" date="2021" name="Sci. Rep.">
        <title>The distribution of antibiotic resistance genes in chicken gut microbiota commensals.</title>
        <authorList>
            <person name="Juricova H."/>
            <person name="Matiasovicova J."/>
            <person name="Kubasova T."/>
            <person name="Cejkova D."/>
            <person name="Rychlik I."/>
        </authorList>
    </citation>
    <scope>NUCLEOTIDE SEQUENCE</scope>
    <source>
        <strain evidence="1">An559</strain>
    </source>
</reference>
<sequence length="129" mass="14315">MTVQDLMITSLALMGEPADAVSDYRSYAVTAVNIVLSETLPLENQLREVKKEELLLQAPVMKELTDTIPYDTRLLMTCLSYGVAAKLTMEDDDPAKFNYLNGMYMQTFSSGTPGFSHPIDDAVWGGIDR</sequence>
<evidence type="ECO:0000313" key="1">
    <source>
        <dbReference type="EMBL" id="MBM6921787.1"/>
    </source>
</evidence>
<dbReference type="Proteomes" id="UP000774750">
    <property type="component" value="Unassembled WGS sequence"/>
</dbReference>
<reference evidence="1" key="1">
    <citation type="submission" date="2020-08" db="EMBL/GenBank/DDBJ databases">
        <authorList>
            <person name="Cejkova D."/>
            <person name="Kubasova T."/>
            <person name="Jahodarova E."/>
            <person name="Rychlik I."/>
        </authorList>
    </citation>
    <scope>NUCLEOTIDE SEQUENCE</scope>
    <source>
        <strain evidence="1">An559</strain>
    </source>
</reference>
<dbReference type="EMBL" id="JACJKY010000026">
    <property type="protein sequence ID" value="MBM6921787.1"/>
    <property type="molecule type" value="Genomic_DNA"/>
</dbReference>
<name>A0A938X9F6_9FIRM</name>
<accession>A0A938X9F6</accession>
<gene>
    <name evidence="1" type="ORF">H6A12_11560</name>
</gene>
<dbReference type="AlphaFoldDB" id="A0A938X9F6"/>
<proteinExistence type="predicted"/>
<organism evidence="1 2">
    <name type="scientific">Merdimmobilis hominis</name>
    <dbReference type="NCBI Taxonomy" id="2897707"/>
    <lineage>
        <taxon>Bacteria</taxon>
        <taxon>Bacillati</taxon>
        <taxon>Bacillota</taxon>
        <taxon>Clostridia</taxon>
        <taxon>Eubacteriales</taxon>
        <taxon>Oscillospiraceae</taxon>
        <taxon>Merdimmobilis</taxon>
    </lineage>
</organism>
<protein>
    <submittedName>
        <fullName evidence="1">Uncharacterized protein</fullName>
    </submittedName>
</protein>
<keyword evidence="2" id="KW-1185">Reference proteome</keyword>
<dbReference type="RefSeq" id="WP_204448048.1">
    <property type="nucleotide sequence ID" value="NZ_JACJKY010000026.1"/>
</dbReference>
<evidence type="ECO:0000313" key="2">
    <source>
        <dbReference type="Proteomes" id="UP000774750"/>
    </source>
</evidence>